<organism evidence="3 4">
    <name type="scientific">Methylocapsa polymorpha</name>
    <dbReference type="NCBI Taxonomy" id="3080828"/>
    <lineage>
        <taxon>Bacteria</taxon>
        <taxon>Pseudomonadati</taxon>
        <taxon>Pseudomonadota</taxon>
        <taxon>Alphaproteobacteria</taxon>
        <taxon>Hyphomicrobiales</taxon>
        <taxon>Beijerinckiaceae</taxon>
        <taxon>Methylocapsa</taxon>
    </lineage>
</organism>
<evidence type="ECO:0000313" key="4">
    <source>
        <dbReference type="Proteomes" id="UP001626536"/>
    </source>
</evidence>
<sequence>MLTINGRFLSQRVTGVQRYAREIVTEMDKLLQQSRFKGALPAKIVAPAASEIDPSWRAIAFKRTAGGGPLWDQLILPFASQGVLLSLCNMGPLVAANHIVCIHDVNILLAPESYSRAFRAYYRIIGPPLARRAVRVATVSSFSARMLSEFGLCRPEKVSVIPNGHEHVRRWRPSLSRYAATEAKRRPFVFVLGSRARHKNVAILLSIAKEIDELGLDILMAGAPCHTFSAIEAQPAPENVRFLGFVSDDDLAALYQTALCFAFPSLTEGFGLPALEALALGCPVIASNAASLPEVCGDAALYADPTSPRDWLDQIKRLQSEPDLAQSLRAKGPGQAKRFSWAKSAELYLDLVMALQGPAAGARN</sequence>
<dbReference type="SUPFAM" id="SSF53756">
    <property type="entry name" value="UDP-Glycosyltransferase/glycogen phosphorylase"/>
    <property type="match status" value="1"/>
</dbReference>
<dbReference type="Pfam" id="PF00534">
    <property type="entry name" value="Glycos_transf_1"/>
    <property type="match status" value="1"/>
</dbReference>
<reference evidence="3 4" key="1">
    <citation type="submission" date="2023-10" db="EMBL/GenBank/DDBJ databases">
        <title>Novel methanotroph of the genus Methylocapsa from a subarctic wetland.</title>
        <authorList>
            <person name="Belova S.E."/>
            <person name="Oshkin I.Y."/>
            <person name="Miroshnikov K."/>
            <person name="Dedysh S.N."/>
        </authorList>
    </citation>
    <scope>NUCLEOTIDE SEQUENCE [LARGE SCALE GENOMIC DNA]</scope>
    <source>
        <strain evidence="3 4">RX1</strain>
    </source>
</reference>
<keyword evidence="4" id="KW-1185">Reference proteome</keyword>
<accession>A0ABZ0HU50</accession>
<evidence type="ECO:0000313" key="3">
    <source>
        <dbReference type="EMBL" id="WOJ90321.1"/>
    </source>
</evidence>
<evidence type="ECO:0000256" key="1">
    <source>
        <dbReference type="ARBA" id="ARBA00022679"/>
    </source>
</evidence>
<dbReference type="InterPro" id="IPR001296">
    <property type="entry name" value="Glyco_trans_1"/>
</dbReference>
<dbReference type="PANTHER" id="PTHR46401">
    <property type="entry name" value="GLYCOSYLTRANSFERASE WBBK-RELATED"/>
    <property type="match status" value="1"/>
</dbReference>
<proteinExistence type="predicted"/>
<dbReference type="Proteomes" id="UP001626536">
    <property type="component" value="Chromosome"/>
</dbReference>
<dbReference type="EMBL" id="CP136862">
    <property type="protein sequence ID" value="WOJ90321.1"/>
    <property type="molecule type" value="Genomic_DNA"/>
</dbReference>
<protein>
    <submittedName>
        <fullName evidence="3">Glycosyltransferase family 1 protein</fullName>
    </submittedName>
</protein>
<dbReference type="Gene3D" id="3.40.50.2000">
    <property type="entry name" value="Glycogen Phosphorylase B"/>
    <property type="match status" value="2"/>
</dbReference>
<dbReference type="CDD" id="cd03809">
    <property type="entry name" value="GT4_MtfB-like"/>
    <property type="match status" value="1"/>
</dbReference>
<gene>
    <name evidence="3" type="ORF">RZS28_03205</name>
</gene>
<feature type="domain" description="Glycosyl transferase family 1" evidence="2">
    <location>
        <begin position="182"/>
        <end position="332"/>
    </location>
</feature>
<dbReference type="PANTHER" id="PTHR46401:SF2">
    <property type="entry name" value="GLYCOSYLTRANSFERASE WBBK-RELATED"/>
    <property type="match status" value="1"/>
</dbReference>
<keyword evidence="1" id="KW-0808">Transferase</keyword>
<dbReference type="RefSeq" id="WP_407339768.1">
    <property type="nucleotide sequence ID" value="NZ_CP136862.1"/>
</dbReference>
<evidence type="ECO:0000259" key="2">
    <source>
        <dbReference type="Pfam" id="PF00534"/>
    </source>
</evidence>
<name>A0ABZ0HU50_9HYPH</name>